<evidence type="ECO:0000313" key="2">
    <source>
        <dbReference type="EMBL" id="TCU86980.1"/>
    </source>
</evidence>
<reference evidence="2 4" key="2">
    <citation type="submission" date="2019-03" db="EMBL/GenBank/DDBJ databases">
        <title>Genomic Encyclopedia of Type Strains, Phase IV (KMG-IV): sequencing the most valuable type-strain genomes for metagenomic binning, comparative biology and taxonomic classification.</title>
        <authorList>
            <person name="Goeker M."/>
        </authorList>
    </citation>
    <scope>NUCLEOTIDE SEQUENCE [LARGE SCALE GENOMIC DNA]</scope>
    <source>
        <strain evidence="2 4">DSM 3764</strain>
    </source>
</reference>
<gene>
    <name evidence="2" type="ORF">EV682_105105</name>
    <name evidence="1" type="ORF">NCTC11159_01375</name>
</gene>
<dbReference type="Proteomes" id="UP000295794">
    <property type="component" value="Unassembled WGS sequence"/>
</dbReference>
<keyword evidence="4" id="KW-1185">Reference proteome</keyword>
<sequence>MASGLTWITSGSKALKNSLEKQQARFGLPKLFSSICHVNTEQAIAFFDNSRAQETQRHKKLTILQHKYSLTAKFKPYSRAFT</sequence>
<dbReference type="EMBL" id="SMBT01000005">
    <property type="protein sequence ID" value="TCU86980.1"/>
    <property type="molecule type" value="Genomic_DNA"/>
</dbReference>
<evidence type="ECO:0000313" key="4">
    <source>
        <dbReference type="Proteomes" id="UP000295794"/>
    </source>
</evidence>
<protein>
    <submittedName>
        <fullName evidence="1">Uncharacterized protein</fullName>
    </submittedName>
</protein>
<evidence type="ECO:0000313" key="1">
    <source>
        <dbReference type="EMBL" id="STQ90311.1"/>
    </source>
</evidence>
<organism evidence="1 3">
    <name type="scientific">Iodobacter fluviatilis</name>
    <dbReference type="NCBI Taxonomy" id="537"/>
    <lineage>
        <taxon>Bacteria</taxon>
        <taxon>Pseudomonadati</taxon>
        <taxon>Pseudomonadota</taxon>
        <taxon>Betaproteobacteria</taxon>
        <taxon>Neisseriales</taxon>
        <taxon>Chitinibacteraceae</taxon>
        <taxon>Iodobacter</taxon>
    </lineage>
</organism>
<proteinExistence type="predicted"/>
<accession>A0A377Q8X7</accession>
<evidence type="ECO:0000313" key="3">
    <source>
        <dbReference type="Proteomes" id="UP000255108"/>
    </source>
</evidence>
<dbReference type="AlphaFoldDB" id="A0A377Q8X7"/>
<reference evidence="1 3" key="1">
    <citation type="submission" date="2018-06" db="EMBL/GenBank/DDBJ databases">
        <authorList>
            <consortium name="Pathogen Informatics"/>
            <person name="Doyle S."/>
        </authorList>
    </citation>
    <scope>NUCLEOTIDE SEQUENCE [LARGE SCALE GENOMIC DNA]</scope>
    <source>
        <strain evidence="1 3">NCTC11159</strain>
    </source>
</reference>
<dbReference type="Proteomes" id="UP000255108">
    <property type="component" value="Unassembled WGS sequence"/>
</dbReference>
<name>A0A377Q8X7_9NEIS</name>
<dbReference type="EMBL" id="UGHR01000001">
    <property type="protein sequence ID" value="STQ90311.1"/>
    <property type="molecule type" value="Genomic_DNA"/>
</dbReference>